<evidence type="ECO:0000256" key="1">
    <source>
        <dbReference type="ARBA" id="ARBA00011063"/>
    </source>
</evidence>
<evidence type="ECO:0000256" key="3">
    <source>
        <dbReference type="ARBA" id="ARBA00022912"/>
    </source>
</evidence>
<accession>A0A0W0GL90</accession>
<dbReference type="Pfam" id="PF01451">
    <property type="entry name" value="LMWPc"/>
    <property type="match status" value="1"/>
</dbReference>
<reference evidence="6 7" key="1">
    <citation type="submission" date="2015-06" db="EMBL/GenBank/DDBJ databases">
        <title>Genome sequence of the organohalide-respiring Dehalogenimonas alkenigignens type strain (IP3-3T).</title>
        <authorList>
            <person name="Key T.A."/>
            <person name="Richmond D.P."/>
            <person name="Bowman K.S."/>
            <person name="Cho Y.-J."/>
            <person name="Chun J."/>
            <person name="da Costa M.S."/>
            <person name="Rainey F.A."/>
            <person name="Moe W.M."/>
        </authorList>
    </citation>
    <scope>NUCLEOTIDE SEQUENCE [LARGE SCALE GENOMIC DNA]</scope>
    <source>
        <strain evidence="6 7">IP3-3</strain>
    </source>
</reference>
<dbReference type="InterPro" id="IPR017867">
    <property type="entry name" value="Tyr_phospatase_low_mol_wt"/>
</dbReference>
<dbReference type="PRINTS" id="PR00719">
    <property type="entry name" value="LMWPTPASE"/>
</dbReference>
<organism evidence="6 7">
    <name type="scientific">Dehalogenimonas alkenigignens</name>
    <dbReference type="NCBI Taxonomy" id="1217799"/>
    <lineage>
        <taxon>Bacteria</taxon>
        <taxon>Bacillati</taxon>
        <taxon>Chloroflexota</taxon>
        <taxon>Dehalococcoidia</taxon>
        <taxon>Dehalococcoidales</taxon>
        <taxon>Dehalococcoidaceae</taxon>
        <taxon>Dehalogenimonas</taxon>
    </lineage>
</organism>
<name>A0A0W0GL90_9CHLR</name>
<keyword evidence="7" id="KW-1185">Reference proteome</keyword>
<evidence type="ECO:0000259" key="5">
    <source>
        <dbReference type="SMART" id="SM00226"/>
    </source>
</evidence>
<evidence type="ECO:0000256" key="2">
    <source>
        <dbReference type="ARBA" id="ARBA00022801"/>
    </source>
</evidence>
<dbReference type="InterPro" id="IPR050438">
    <property type="entry name" value="LMW_PTPase"/>
</dbReference>
<gene>
    <name evidence="6" type="ORF">DEALK_02360</name>
</gene>
<feature type="domain" description="Phosphotyrosine protein phosphatase I" evidence="5">
    <location>
        <begin position="2"/>
        <end position="149"/>
    </location>
</feature>
<feature type="active site" description="Nucleophile" evidence="4">
    <location>
        <position position="8"/>
    </location>
</feature>
<dbReference type="PANTHER" id="PTHR11717">
    <property type="entry name" value="LOW MOLECULAR WEIGHT PROTEIN TYROSINE PHOSPHATASE"/>
    <property type="match status" value="1"/>
</dbReference>
<comment type="caution">
    <text evidence="6">The sequence shown here is derived from an EMBL/GenBank/DDBJ whole genome shotgun (WGS) entry which is preliminary data.</text>
</comment>
<dbReference type="PANTHER" id="PTHR11717:SF31">
    <property type="entry name" value="LOW MOLECULAR WEIGHT PROTEIN-TYROSINE-PHOSPHATASE ETP-RELATED"/>
    <property type="match status" value="1"/>
</dbReference>
<dbReference type="Gene3D" id="3.40.50.2300">
    <property type="match status" value="1"/>
</dbReference>
<dbReference type="EC" id="3.1.3.48" evidence="6"/>
<dbReference type="AlphaFoldDB" id="A0A0W0GL90"/>
<dbReference type="STRING" id="1217799.DEALK_02360"/>
<dbReference type="OrthoDB" id="9784339at2"/>
<keyword evidence="2 6" id="KW-0378">Hydrolase</keyword>
<protein>
    <submittedName>
        <fullName evidence="6">Protein-tyrosine-phosphatase</fullName>
        <ecNumber evidence="6">3.1.3.48</ecNumber>
    </submittedName>
</protein>
<dbReference type="InterPro" id="IPR036196">
    <property type="entry name" value="Ptyr_pPase_sf"/>
</dbReference>
<keyword evidence="3" id="KW-0904">Protein phosphatase</keyword>
<feature type="active site" evidence="4">
    <location>
        <position position="14"/>
    </location>
</feature>
<dbReference type="EMBL" id="LFDV01000001">
    <property type="protein sequence ID" value="KTB49323.1"/>
    <property type="molecule type" value="Genomic_DNA"/>
</dbReference>
<sequence length="165" mass="18010">MKKILFVCYANMCRSPMAEALYKANMGSRQDEVQSCGTGAEDGCPASPGSVKAIARYKSNSGRPLSLRNHKSQALNHRLLEWADLVLTTDIGRSHTIKRSAPEEAYKVFTIGEFVGSGDQVPDPIGGTDADYQRCAKQLDDMTKLIASRLNDIEKGRLTTEVASV</sequence>
<dbReference type="GO" id="GO:0004725">
    <property type="term" value="F:protein tyrosine phosphatase activity"/>
    <property type="evidence" value="ECO:0007669"/>
    <property type="project" value="UniProtKB-EC"/>
</dbReference>
<dbReference type="SMART" id="SM00226">
    <property type="entry name" value="LMWPc"/>
    <property type="match status" value="1"/>
</dbReference>
<comment type="similarity">
    <text evidence="1">Belongs to the low molecular weight phosphotyrosine protein phosphatase family.</text>
</comment>
<proteinExistence type="inferred from homology"/>
<feature type="active site" description="Proton donor" evidence="4">
    <location>
        <position position="123"/>
    </location>
</feature>
<dbReference type="SUPFAM" id="SSF52788">
    <property type="entry name" value="Phosphotyrosine protein phosphatases I"/>
    <property type="match status" value="1"/>
</dbReference>
<evidence type="ECO:0000313" key="7">
    <source>
        <dbReference type="Proteomes" id="UP000053947"/>
    </source>
</evidence>
<dbReference type="InterPro" id="IPR023485">
    <property type="entry name" value="Ptyr_pPase"/>
</dbReference>
<dbReference type="RefSeq" id="WP_058437934.1">
    <property type="nucleotide sequence ID" value="NZ_KQ758903.1"/>
</dbReference>
<evidence type="ECO:0000313" key="6">
    <source>
        <dbReference type="EMBL" id="KTB49323.1"/>
    </source>
</evidence>
<evidence type="ECO:0000256" key="4">
    <source>
        <dbReference type="PIRSR" id="PIRSR617867-1"/>
    </source>
</evidence>
<dbReference type="Proteomes" id="UP000053947">
    <property type="component" value="Unassembled WGS sequence"/>
</dbReference>